<proteinExistence type="predicted"/>
<gene>
    <name evidence="2" type="ORF">PPRIM_AZ9-3.1.T1320031</name>
</gene>
<evidence type="ECO:0000259" key="1">
    <source>
        <dbReference type="Pfam" id="PF00270"/>
    </source>
</evidence>
<protein>
    <recommendedName>
        <fullName evidence="1">DEAD/DEAH-box helicase domain-containing protein</fullName>
    </recommendedName>
</protein>
<evidence type="ECO:0000313" key="3">
    <source>
        <dbReference type="Proteomes" id="UP000688137"/>
    </source>
</evidence>
<organism evidence="2 3">
    <name type="scientific">Paramecium primaurelia</name>
    <dbReference type="NCBI Taxonomy" id="5886"/>
    <lineage>
        <taxon>Eukaryota</taxon>
        <taxon>Sar</taxon>
        <taxon>Alveolata</taxon>
        <taxon>Ciliophora</taxon>
        <taxon>Intramacronucleata</taxon>
        <taxon>Oligohymenophorea</taxon>
        <taxon>Peniculida</taxon>
        <taxon>Parameciidae</taxon>
        <taxon>Paramecium</taxon>
    </lineage>
</organism>
<sequence length="296" mass="35063">MLRNQLQFQQSCQTNIESIKNPKRTIKPHQYDSCINNPLTQQFSNIKLASTLSMGRSIFQKQLEQMKQQYIVRTGYIRIADPEILKELFELNLENMKKKYSKYSNIHQLNIPKEMIKIFMKFGYQEINKFMQMAIVHLLFEYKSLLQYQDKWEKDAVIALTSIAFIKQDCLYPQVMIVSPDDQSAIAIKVMLDHLNIYYNNVYQVSKKNSIVQDRKSLKEAQIVIGTADRLYYVIYQKYLNPIFLESVVFQEFSQTTDLGYKKDIENILRILPKSTSKHFFFSQVFNIEEHDILDI</sequence>
<dbReference type="InterPro" id="IPR011545">
    <property type="entry name" value="DEAD/DEAH_box_helicase_dom"/>
</dbReference>
<accession>A0A8S1PUG6</accession>
<dbReference type="OMA" id="KIFMKFG"/>
<reference evidence="2" key="1">
    <citation type="submission" date="2021-01" db="EMBL/GenBank/DDBJ databases">
        <authorList>
            <consortium name="Genoscope - CEA"/>
            <person name="William W."/>
        </authorList>
    </citation>
    <scope>NUCLEOTIDE SEQUENCE</scope>
</reference>
<dbReference type="GO" id="GO:0003676">
    <property type="term" value="F:nucleic acid binding"/>
    <property type="evidence" value="ECO:0007669"/>
    <property type="project" value="InterPro"/>
</dbReference>
<feature type="domain" description="DEAD/DEAH-box helicase" evidence="1">
    <location>
        <begin position="159"/>
        <end position="283"/>
    </location>
</feature>
<dbReference type="AlphaFoldDB" id="A0A8S1PUG6"/>
<dbReference type="Proteomes" id="UP000688137">
    <property type="component" value="Unassembled WGS sequence"/>
</dbReference>
<dbReference type="GO" id="GO:0005524">
    <property type="term" value="F:ATP binding"/>
    <property type="evidence" value="ECO:0007669"/>
    <property type="project" value="InterPro"/>
</dbReference>
<evidence type="ECO:0000313" key="2">
    <source>
        <dbReference type="EMBL" id="CAD8106875.1"/>
    </source>
</evidence>
<keyword evidence="3" id="KW-1185">Reference proteome</keyword>
<comment type="caution">
    <text evidence="2">The sequence shown here is derived from an EMBL/GenBank/DDBJ whole genome shotgun (WGS) entry which is preliminary data.</text>
</comment>
<name>A0A8S1PUG6_PARPR</name>
<dbReference type="Pfam" id="PF00270">
    <property type="entry name" value="DEAD"/>
    <property type="match status" value="1"/>
</dbReference>
<dbReference type="EMBL" id="CAJJDM010000135">
    <property type="protein sequence ID" value="CAD8106875.1"/>
    <property type="molecule type" value="Genomic_DNA"/>
</dbReference>